<keyword evidence="3" id="KW-0540">Nuclease</keyword>
<evidence type="ECO:0000259" key="9">
    <source>
        <dbReference type="Pfam" id="PF17917"/>
    </source>
</evidence>
<dbReference type="GO" id="GO:0004519">
    <property type="term" value="F:endonuclease activity"/>
    <property type="evidence" value="ECO:0007669"/>
    <property type="project" value="UniProtKB-KW"/>
</dbReference>
<dbReference type="Gene3D" id="3.10.20.370">
    <property type="match status" value="1"/>
</dbReference>
<evidence type="ECO:0000256" key="2">
    <source>
        <dbReference type="ARBA" id="ARBA00022695"/>
    </source>
</evidence>
<dbReference type="InterPro" id="IPR050951">
    <property type="entry name" value="Retrovirus_Pol_polyprotein"/>
</dbReference>
<dbReference type="InterPro" id="IPR043502">
    <property type="entry name" value="DNA/RNA_pol_sf"/>
</dbReference>
<feature type="domain" description="Reverse transcriptase" evidence="8">
    <location>
        <begin position="43"/>
        <end position="121"/>
    </location>
</feature>
<dbReference type="PANTHER" id="PTHR37984:SF5">
    <property type="entry name" value="PROTEIN NYNRIN-LIKE"/>
    <property type="match status" value="1"/>
</dbReference>
<dbReference type="EMBL" id="JBFDAA010000003">
    <property type="protein sequence ID" value="KAL1138358.1"/>
    <property type="molecule type" value="Genomic_DNA"/>
</dbReference>
<keyword evidence="6" id="KW-0695">RNA-directed DNA polymerase</keyword>
<reference evidence="10 11" key="1">
    <citation type="submission" date="2024-07" db="EMBL/GenBank/DDBJ databases">
        <title>Chromosome-level genome assembly of the water stick insect Ranatra chinensis (Heteroptera: Nepidae).</title>
        <authorList>
            <person name="Liu X."/>
        </authorList>
    </citation>
    <scope>NUCLEOTIDE SEQUENCE [LARGE SCALE GENOMIC DNA]</scope>
    <source>
        <strain evidence="10">Cailab_2021Rc</strain>
        <tissue evidence="10">Muscle</tissue>
    </source>
</reference>
<evidence type="ECO:0008006" key="12">
    <source>
        <dbReference type="Google" id="ProtNLM"/>
    </source>
</evidence>
<dbReference type="InterPro" id="IPR041373">
    <property type="entry name" value="RT_RNaseH"/>
</dbReference>
<dbReference type="Pfam" id="PF17917">
    <property type="entry name" value="RT_RNaseH"/>
    <property type="match status" value="1"/>
</dbReference>
<comment type="caution">
    <text evidence="10">The sequence shown here is derived from an EMBL/GenBank/DDBJ whole genome shotgun (WGS) entry which is preliminary data.</text>
</comment>
<keyword evidence="2" id="KW-0548">Nucleotidyltransferase</keyword>
<evidence type="ECO:0000256" key="5">
    <source>
        <dbReference type="ARBA" id="ARBA00022801"/>
    </source>
</evidence>
<feature type="compositionally biased region" description="Polar residues" evidence="7">
    <location>
        <begin position="422"/>
        <end position="436"/>
    </location>
</feature>
<dbReference type="Gene3D" id="3.10.10.10">
    <property type="entry name" value="HIV Type 1 Reverse Transcriptase, subunit A, domain 1"/>
    <property type="match status" value="1"/>
</dbReference>
<dbReference type="AlphaFoldDB" id="A0ABD0Z7Y5"/>
<dbReference type="FunFam" id="3.10.20.370:FF:000001">
    <property type="entry name" value="Retrovirus-related Pol polyprotein from transposon 17.6-like protein"/>
    <property type="match status" value="1"/>
</dbReference>
<evidence type="ECO:0000313" key="10">
    <source>
        <dbReference type="EMBL" id="KAL1138358.1"/>
    </source>
</evidence>
<sequence>MARKISRFMLMRLAPQVTNIIKIEILYVPLAKNPGWKACLTVYITGASAFSILDMKAGYHPIRMHETDCEKTVFQFERRKCEFTRMPFGLQNAPTNFQRLMNEFLEGLDEGAILIYMDDIIKGSIPNRFVITSDANHVALGAVLAHVDDSGYRPVAFSSRKLTPAESRFSAIERELLGVVWAVEYFRAYVWEQLDRSNYQTDCDPERQRTAADGVGLPRRQDEIRVTEYYWLAMARMVAEELARCRVFARAKYVRNPEETPQMLTPTPNNLYGYSKPIDGLPDSPVYVALDREVFLKANRVARIYRVLFMRMTTWLSMPAWNSDGHFHNSSVYLKYIRMRGTHQQKVKKTLQAKRSWQFTLPPSKIAAPGTPPDEDTRDFSTAATKPAPTATTTISTATASTSGTSFATEHNPLDSSRRMTELSSASAGTGSNPTTARPPPIHVAEVSDFEGLYYALEALVGSDGFTCVRIISRAFFSEVRIEEPYRTRSTVQCTRCQGYQHTKGYRNRPPLWVLCGGGHESSTCLKTREAPATCALCGGDHPANYKGCQVYKELQERSRPGQPRRDASSGRARPVAAVLTPMHVVDAPPKVHQVTGATSLTSPKGNPYSALFYQKNHPQASTRKLYSPTAHLDPIHHYLISNSRLPYYVHSRS</sequence>
<keyword evidence="4" id="KW-0255">Endonuclease</keyword>
<dbReference type="Pfam" id="PF00078">
    <property type="entry name" value="RVT_1"/>
    <property type="match status" value="1"/>
</dbReference>
<dbReference type="Gene3D" id="3.30.70.270">
    <property type="match status" value="1"/>
</dbReference>
<dbReference type="PANTHER" id="PTHR37984">
    <property type="entry name" value="PROTEIN CBG26694"/>
    <property type="match status" value="1"/>
</dbReference>
<name>A0ABD0Z7Y5_9HEMI</name>
<dbReference type="InterPro" id="IPR000477">
    <property type="entry name" value="RT_dom"/>
</dbReference>
<keyword evidence="5" id="KW-0378">Hydrolase</keyword>
<evidence type="ECO:0000259" key="8">
    <source>
        <dbReference type="Pfam" id="PF00078"/>
    </source>
</evidence>
<evidence type="ECO:0000256" key="1">
    <source>
        <dbReference type="ARBA" id="ARBA00022679"/>
    </source>
</evidence>
<feature type="domain" description="Reverse transcriptase RNase H-like" evidence="9">
    <location>
        <begin position="128"/>
        <end position="193"/>
    </location>
</feature>
<keyword evidence="1" id="KW-0808">Transferase</keyword>
<dbReference type="GO" id="GO:0016787">
    <property type="term" value="F:hydrolase activity"/>
    <property type="evidence" value="ECO:0007669"/>
    <property type="project" value="UniProtKB-KW"/>
</dbReference>
<feature type="compositionally biased region" description="Basic and acidic residues" evidence="7">
    <location>
        <begin position="412"/>
        <end position="421"/>
    </location>
</feature>
<keyword evidence="11" id="KW-1185">Reference proteome</keyword>
<evidence type="ECO:0000256" key="3">
    <source>
        <dbReference type="ARBA" id="ARBA00022722"/>
    </source>
</evidence>
<feature type="region of interest" description="Disordered" evidence="7">
    <location>
        <begin position="362"/>
        <end position="441"/>
    </location>
</feature>
<evidence type="ECO:0000313" key="11">
    <source>
        <dbReference type="Proteomes" id="UP001558652"/>
    </source>
</evidence>
<gene>
    <name evidence="10" type="ORF">AAG570_008422</name>
</gene>
<proteinExistence type="predicted"/>
<evidence type="ECO:0000256" key="6">
    <source>
        <dbReference type="ARBA" id="ARBA00022918"/>
    </source>
</evidence>
<dbReference type="GO" id="GO:0003964">
    <property type="term" value="F:RNA-directed DNA polymerase activity"/>
    <property type="evidence" value="ECO:0007669"/>
    <property type="project" value="UniProtKB-KW"/>
</dbReference>
<organism evidence="10 11">
    <name type="scientific">Ranatra chinensis</name>
    <dbReference type="NCBI Taxonomy" id="642074"/>
    <lineage>
        <taxon>Eukaryota</taxon>
        <taxon>Metazoa</taxon>
        <taxon>Ecdysozoa</taxon>
        <taxon>Arthropoda</taxon>
        <taxon>Hexapoda</taxon>
        <taxon>Insecta</taxon>
        <taxon>Pterygota</taxon>
        <taxon>Neoptera</taxon>
        <taxon>Paraneoptera</taxon>
        <taxon>Hemiptera</taxon>
        <taxon>Heteroptera</taxon>
        <taxon>Panheteroptera</taxon>
        <taxon>Nepomorpha</taxon>
        <taxon>Nepidae</taxon>
        <taxon>Ranatrinae</taxon>
        <taxon>Ranatra</taxon>
    </lineage>
</organism>
<protein>
    <recommendedName>
        <fullName evidence="12">Reverse transcriptase/retrotransposon-derived protein RNase H-like domain-containing protein</fullName>
    </recommendedName>
</protein>
<dbReference type="CDD" id="cd01647">
    <property type="entry name" value="RT_LTR"/>
    <property type="match status" value="1"/>
</dbReference>
<evidence type="ECO:0000256" key="7">
    <source>
        <dbReference type="SAM" id="MobiDB-lite"/>
    </source>
</evidence>
<accession>A0ABD0Z7Y5</accession>
<dbReference type="SUPFAM" id="SSF56672">
    <property type="entry name" value="DNA/RNA polymerases"/>
    <property type="match status" value="1"/>
</dbReference>
<evidence type="ECO:0000256" key="4">
    <source>
        <dbReference type="ARBA" id="ARBA00022759"/>
    </source>
</evidence>
<dbReference type="InterPro" id="IPR043128">
    <property type="entry name" value="Rev_trsase/Diguanyl_cyclase"/>
</dbReference>
<feature type="compositionally biased region" description="Low complexity" evidence="7">
    <location>
        <begin position="381"/>
        <end position="409"/>
    </location>
</feature>
<dbReference type="Proteomes" id="UP001558652">
    <property type="component" value="Unassembled WGS sequence"/>
</dbReference>